<dbReference type="Proteomes" id="UP000000263">
    <property type="component" value="Chromosome"/>
</dbReference>
<dbReference type="STRING" id="383372.Rcas_1611"/>
<dbReference type="HOGENOM" id="CLU_106624_0_0_0"/>
<reference evidence="1 2" key="1">
    <citation type="submission" date="2007-08" db="EMBL/GenBank/DDBJ databases">
        <title>Complete sequence of Roseiflexus castenholzii DSM 13941.</title>
        <authorList>
            <consortium name="US DOE Joint Genome Institute"/>
            <person name="Copeland A."/>
            <person name="Lucas S."/>
            <person name="Lapidus A."/>
            <person name="Barry K."/>
            <person name="Glavina del Rio T."/>
            <person name="Dalin E."/>
            <person name="Tice H."/>
            <person name="Pitluck S."/>
            <person name="Thompson L.S."/>
            <person name="Brettin T."/>
            <person name="Bruce D."/>
            <person name="Detter J.C."/>
            <person name="Han C."/>
            <person name="Tapia R."/>
            <person name="Schmutz J."/>
            <person name="Larimer F."/>
            <person name="Land M."/>
            <person name="Hauser L."/>
            <person name="Kyrpides N."/>
            <person name="Mikhailova N."/>
            <person name="Bryant D.A."/>
            <person name="Hanada S."/>
            <person name="Tsukatani Y."/>
            <person name="Richardson P."/>
        </authorList>
    </citation>
    <scope>NUCLEOTIDE SEQUENCE [LARGE SCALE GENOMIC DNA]</scope>
    <source>
        <strain evidence="2">DSM 13941 / HLO8</strain>
    </source>
</reference>
<dbReference type="OrthoDB" id="160701at2"/>
<keyword evidence="2" id="KW-1185">Reference proteome</keyword>
<proteinExistence type="predicted"/>
<evidence type="ECO:0000313" key="2">
    <source>
        <dbReference type="Proteomes" id="UP000000263"/>
    </source>
</evidence>
<evidence type="ECO:0000313" key="1">
    <source>
        <dbReference type="EMBL" id="ABU57703.1"/>
    </source>
</evidence>
<gene>
    <name evidence="1" type="ordered locus">Rcas_1611</name>
</gene>
<dbReference type="AlphaFoldDB" id="A7NJN3"/>
<dbReference type="RefSeq" id="WP_012120131.1">
    <property type="nucleotide sequence ID" value="NC_009767.1"/>
</dbReference>
<dbReference type="KEGG" id="rca:Rcas_1611"/>
<dbReference type="EMBL" id="CP000804">
    <property type="protein sequence ID" value="ABU57703.1"/>
    <property type="molecule type" value="Genomic_DNA"/>
</dbReference>
<sequence>MKFDELLRIVGDEPVFETGLLLAGPTDPADVRRQLSRWVKAGSLYQVRRGLYALAPPYQKVKPHPFLVANRMVRGSYVSCQSALAHYGLIPEHVPVTVSVTAARPGQWETPLGVFAFHHLQPALLRGYRLLDLGGGQRAFVATPAKALLDLIYLYPGADSAAYLRELRLQNLESLDLAEVWRWAETLDRPKLKRAAAVLDELARADVEEYERL</sequence>
<evidence type="ECO:0008006" key="3">
    <source>
        <dbReference type="Google" id="ProtNLM"/>
    </source>
</evidence>
<protein>
    <recommendedName>
        <fullName evidence="3">Transcriptional regulator, AbiEi antitoxin, Type IV TA system</fullName>
    </recommendedName>
</protein>
<name>A7NJN3_ROSCS</name>
<accession>A7NJN3</accession>
<organism evidence="1 2">
    <name type="scientific">Roseiflexus castenholzii (strain DSM 13941 / HLO8)</name>
    <dbReference type="NCBI Taxonomy" id="383372"/>
    <lineage>
        <taxon>Bacteria</taxon>
        <taxon>Bacillati</taxon>
        <taxon>Chloroflexota</taxon>
        <taxon>Chloroflexia</taxon>
        <taxon>Chloroflexales</taxon>
        <taxon>Roseiflexineae</taxon>
        <taxon>Roseiflexaceae</taxon>
        <taxon>Roseiflexus</taxon>
    </lineage>
</organism>
<dbReference type="eggNOG" id="COG5340">
    <property type="taxonomic scope" value="Bacteria"/>
</dbReference>